<name>A0A7W7H0J1_9ACTN</name>
<evidence type="ECO:0000313" key="4">
    <source>
        <dbReference type="Proteomes" id="UP000546162"/>
    </source>
</evidence>
<feature type="region of interest" description="Disordered" evidence="1">
    <location>
        <begin position="114"/>
        <end position="139"/>
    </location>
</feature>
<feature type="signal peptide" evidence="2">
    <location>
        <begin position="1"/>
        <end position="25"/>
    </location>
</feature>
<feature type="chain" id="PRO_5030914210" evidence="2">
    <location>
        <begin position="26"/>
        <end position="424"/>
    </location>
</feature>
<evidence type="ECO:0000256" key="1">
    <source>
        <dbReference type="SAM" id="MobiDB-lite"/>
    </source>
</evidence>
<gene>
    <name evidence="3" type="ORF">BJY16_005073</name>
</gene>
<dbReference type="InterPro" id="IPR015943">
    <property type="entry name" value="WD40/YVTN_repeat-like_dom_sf"/>
</dbReference>
<reference evidence="3 4" key="1">
    <citation type="submission" date="2020-08" db="EMBL/GenBank/DDBJ databases">
        <title>Sequencing the genomes of 1000 actinobacteria strains.</title>
        <authorList>
            <person name="Klenk H.-P."/>
        </authorList>
    </citation>
    <scope>NUCLEOTIDE SEQUENCE [LARGE SCALE GENOMIC DNA]</scope>
    <source>
        <strain evidence="3 4">DSM 45809</strain>
    </source>
</reference>
<organism evidence="3 4">
    <name type="scientific">Actinoplanes octamycinicus</name>
    <dbReference type="NCBI Taxonomy" id="135948"/>
    <lineage>
        <taxon>Bacteria</taxon>
        <taxon>Bacillati</taxon>
        <taxon>Actinomycetota</taxon>
        <taxon>Actinomycetes</taxon>
        <taxon>Micromonosporales</taxon>
        <taxon>Micromonosporaceae</taxon>
        <taxon>Actinoplanes</taxon>
    </lineage>
</organism>
<sequence>MNSPSARLQAAAVLVAGAALLAACARPAPGNGSPSPEPRRGLGDVPAAELGFVRHAGAVQWASASDWIPPGEGLRTLLPIGGCALGLGTYQNGFRAVSANWTGPGTCDRLALDPAPDGRTGGDGPPDASSGWPGGGIGADRAVVERDGSILTANSSGLARHHPGGEVEQLARGDFSEPGFEGQGTRTSVRNLAVTGAGTVVLDAGRTTPDRTAPVLLVSRNGGRTLTPVSLPTWTSGAEPQPTISVLAASGETIVALGSGPRRAAVWRSTDGARTWEVATAEDLPQHLLLTRLVRAGQRWLAFGGVDYESGEQDTTLVLSSKDGLHWGTGASTGMGVGRLQDVTVGPGGTLVAVGAIDDASRRDPDQRPEYCGVVWIGDGDTRWKRGELGCGDSPPQAVTTLRDGRVLIAGNRDLWLRAAGPTG</sequence>
<protein>
    <submittedName>
        <fullName evidence="3">Uncharacterized protein</fullName>
    </submittedName>
</protein>
<keyword evidence="4" id="KW-1185">Reference proteome</keyword>
<dbReference type="Gene3D" id="2.130.10.10">
    <property type="entry name" value="YVTN repeat-like/Quinoprotein amine dehydrogenase"/>
    <property type="match status" value="1"/>
</dbReference>
<proteinExistence type="predicted"/>
<dbReference type="PROSITE" id="PS51257">
    <property type="entry name" value="PROKAR_LIPOPROTEIN"/>
    <property type="match status" value="1"/>
</dbReference>
<dbReference type="RefSeq" id="WP_185042069.1">
    <property type="nucleotide sequence ID" value="NZ_BAABFG010000005.1"/>
</dbReference>
<comment type="caution">
    <text evidence="3">The sequence shown here is derived from an EMBL/GenBank/DDBJ whole genome shotgun (WGS) entry which is preliminary data.</text>
</comment>
<evidence type="ECO:0000256" key="2">
    <source>
        <dbReference type="SAM" id="SignalP"/>
    </source>
</evidence>
<accession>A0A7W7H0J1</accession>
<dbReference type="AlphaFoldDB" id="A0A7W7H0J1"/>
<dbReference type="InterPro" id="IPR036278">
    <property type="entry name" value="Sialidase_sf"/>
</dbReference>
<evidence type="ECO:0000313" key="3">
    <source>
        <dbReference type="EMBL" id="MBB4741614.1"/>
    </source>
</evidence>
<dbReference type="Proteomes" id="UP000546162">
    <property type="component" value="Unassembled WGS sequence"/>
</dbReference>
<keyword evidence="2" id="KW-0732">Signal</keyword>
<dbReference type="EMBL" id="JACHNB010000001">
    <property type="protein sequence ID" value="MBB4741614.1"/>
    <property type="molecule type" value="Genomic_DNA"/>
</dbReference>
<dbReference type="SUPFAM" id="SSF50939">
    <property type="entry name" value="Sialidases"/>
    <property type="match status" value="1"/>
</dbReference>